<dbReference type="AlphaFoldDB" id="A0A1X0Y967"/>
<name>A0A1X0Y967_9BACT</name>
<accession>A0A1X0Y967</accession>
<comment type="caution">
    <text evidence="1">The sequence shown here is derived from an EMBL/GenBank/DDBJ whole genome shotgun (WGS) entry which is preliminary data.</text>
</comment>
<dbReference type="STRING" id="1969733.B5V00_05995"/>
<proteinExistence type="predicted"/>
<dbReference type="EMBL" id="NAAD01000005">
    <property type="protein sequence ID" value="ORJ61633.1"/>
    <property type="molecule type" value="Genomic_DNA"/>
</dbReference>
<reference evidence="1 2" key="1">
    <citation type="submission" date="2017-03" db="EMBL/GenBank/DDBJ databases">
        <title>Genome sequence of Geothermobacter sp. EPR-M, Deep-Sea Iron Reducer.</title>
        <authorList>
            <person name="Tully B."/>
            <person name="Savalia P."/>
            <person name="Abuyen K."/>
            <person name="Baughan C."/>
            <person name="Romero E."/>
            <person name="Ronkowski C."/>
            <person name="Torres B."/>
            <person name="Tremblay J."/>
            <person name="Trujillo A."/>
            <person name="Tyler M."/>
            <person name="Perez-Rodriguez I."/>
            <person name="Amend J."/>
        </authorList>
    </citation>
    <scope>NUCLEOTIDE SEQUENCE [LARGE SCALE GENOMIC DNA]</scope>
    <source>
        <strain evidence="1 2">EPR-M</strain>
    </source>
</reference>
<organism evidence="1 2">
    <name type="scientific">Geothermobacter hydrogeniphilus</name>
    <dbReference type="NCBI Taxonomy" id="1969733"/>
    <lineage>
        <taxon>Bacteria</taxon>
        <taxon>Pseudomonadati</taxon>
        <taxon>Thermodesulfobacteriota</taxon>
        <taxon>Desulfuromonadia</taxon>
        <taxon>Desulfuromonadales</taxon>
        <taxon>Geothermobacteraceae</taxon>
        <taxon>Geothermobacter</taxon>
    </lineage>
</organism>
<evidence type="ECO:0008006" key="3">
    <source>
        <dbReference type="Google" id="ProtNLM"/>
    </source>
</evidence>
<dbReference type="OrthoDB" id="5396447at2"/>
<protein>
    <recommendedName>
        <fullName evidence="3">Tetratricopeptide repeat-containing protein</fullName>
    </recommendedName>
</protein>
<evidence type="ECO:0000313" key="2">
    <source>
        <dbReference type="Proteomes" id="UP000193136"/>
    </source>
</evidence>
<sequence length="180" mass="20148">MLQDHFDRWHVLVLLLAVFGAAALLLTAGGGGDAAARSELNRQLEQDVAYRARIDFLQDLYRPVLDLEKSGARQQALLKLEEISRRYPGEGYGFIIKGRILLQLDAVEEAVANYVDGVRLNGDFADRQGPFSAWNEINQLVSRQLPSFSERARTHPDNATLKRVLSNLHYLQSRLAGGCE</sequence>
<keyword evidence="2" id="KW-1185">Reference proteome</keyword>
<dbReference type="Proteomes" id="UP000193136">
    <property type="component" value="Unassembled WGS sequence"/>
</dbReference>
<gene>
    <name evidence="1" type="ORF">B5V00_05995</name>
</gene>
<evidence type="ECO:0000313" key="1">
    <source>
        <dbReference type="EMBL" id="ORJ61633.1"/>
    </source>
</evidence>